<reference evidence="3 4" key="1">
    <citation type="submission" date="2008-07" db="EMBL/GenBank/DDBJ databases">
        <authorList>
            <person name="El-Sayed N."/>
            <person name="Caler E."/>
            <person name="Inman J."/>
            <person name="Amedeo P."/>
            <person name="Hass B."/>
            <person name="Wortman J."/>
        </authorList>
    </citation>
    <scope>NUCLEOTIDE SEQUENCE [LARGE SCALE GENOMIC DNA]</scope>
    <source>
        <strain evidence="4">ATCC 50983 / TXsc</strain>
    </source>
</reference>
<gene>
    <name evidence="3" type="ORF">Pmar_PMAR022997</name>
</gene>
<dbReference type="InterPro" id="IPR043502">
    <property type="entry name" value="DNA/RNA_pol_sf"/>
</dbReference>
<name>C5LHU6_PERM5</name>
<dbReference type="InterPro" id="IPR050951">
    <property type="entry name" value="Retrovirus_Pol_polyprotein"/>
</dbReference>
<dbReference type="Proteomes" id="UP000007800">
    <property type="component" value="Unassembled WGS sequence"/>
</dbReference>
<protein>
    <recommendedName>
        <fullName evidence="2">Integrase catalytic domain-containing protein</fullName>
    </recommendedName>
</protein>
<dbReference type="SUPFAM" id="SSF53098">
    <property type="entry name" value="Ribonuclease H-like"/>
    <property type="match status" value="1"/>
</dbReference>
<dbReference type="PROSITE" id="PS50994">
    <property type="entry name" value="INTEGRASE"/>
    <property type="match status" value="1"/>
</dbReference>
<evidence type="ECO:0000313" key="4">
    <source>
        <dbReference type="Proteomes" id="UP000007800"/>
    </source>
</evidence>
<dbReference type="PANTHER" id="PTHR37984">
    <property type="entry name" value="PROTEIN CBG26694"/>
    <property type="match status" value="1"/>
</dbReference>
<dbReference type="SUPFAM" id="SSF56672">
    <property type="entry name" value="DNA/RNA polymerases"/>
    <property type="match status" value="1"/>
</dbReference>
<keyword evidence="4" id="KW-1185">Reference proteome</keyword>
<dbReference type="AlphaFoldDB" id="C5LHU6"/>
<feature type="region of interest" description="Disordered" evidence="1">
    <location>
        <begin position="201"/>
        <end position="237"/>
    </location>
</feature>
<accession>C5LHU6</accession>
<proteinExistence type="predicted"/>
<feature type="compositionally biased region" description="Polar residues" evidence="1">
    <location>
        <begin position="1"/>
        <end position="21"/>
    </location>
</feature>
<dbReference type="Gene3D" id="3.10.10.10">
    <property type="entry name" value="HIV Type 1 Reverse Transcriptase, subunit A, domain 1"/>
    <property type="match status" value="1"/>
</dbReference>
<evidence type="ECO:0000313" key="3">
    <source>
        <dbReference type="EMBL" id="EER03700.1"/>
    </source>
</evidence>
<dbReference type="Gene3D" id="3.30.70.270">
    <property type="match status" value="1"/>
</dbReference>
<dbReference type="GO" id="GO:0015074">
    <property type="term" value="P:DNA integration"/>
    <property type="evidence" value="ECO:0007669"/>
    <property type="project" value="InterPro"/>
</dbReference>
<feature type="region of interest" description="Disordered" evidence="1">
    <location>
        <begin position="1"/>
        <end position="24"/>
    </location>
</feature>
<feature type="compositionally biased region" description="Basic and acidic residues" evidence="1">
    <location>
        <begin position="227"/>
        <end position="237"/>
    </location>
</feature>
<dbReference type="InterPro" id="IPR036397">
    <property type="entry name" value="RNaseH_sf"/>
</dbReference>
<organism evidence="4">
    <name type="scientific">Perkinsus marinus (strain ATCC 50983 / TXsc)</name>
    <dbReference type="NCBI Taxonomy" id="423536"/>
    <lineage>
        <taxon>Eukaryota</taxon>
        <taxon>Sar</taxon>
        <taxon>Alveolata</taxon>
        <taxon>Perkinsozoa</taxon>
        <taxon>Perkinsea</taxon>
        <taxon>Perkinsida</taxon>
        <taxon>Perkinsidae</taxon>
        <taxon>Perkinsus</taxon>
    </lineage>
</organism>
<dbReference type="OrthoDB" id="10267344at2759"/>
<sequence>MALPSSVSQRGAPANPTSGSDAGTPPMFCDIFVLEESAPDEAQVLDALGASPDTDKLSDIVLDCLEKAIVSGQPSELQSVVDQLSHHVLVSLVDSIPEAVKLYLVDIAHDEITDYVQKRIGDACEIASAGLVPSETTKKLVEHLPPMVLHTVLQSEVIAGFPSAKALATHCRRKNLSSLLELKSSESSPFSPDWGARLVQQKRMSSTSRSARESHVILRPNPGASSQDRRRVASKDADKAAAAFKGGPFKGVSDARGLSGFWRQVDRMVLRRGWLTRGAEHYFLLTNLVDESALEQAIADRDPITADDFALAVDAIHSTLKEECGGHFEAEKLLTEPTGRGPQEPLTDYIGRLDDWLRRCSLAGTPLTDALIIRAFRRGVNDENCQEASYEYPGTWSRFRVKALTRAARADADRASDSCAVILAQVRVAIAAIARAARQRQKEGAKPERLSFCTLDAATAFYRITLHDRTAVIRSLGRRFVARRLVFGLRCGPAVLREALTCLIDDAMLRVSSEINDPLLLHWEYVDDICLLGGHQAVQRLKSEIICLGGSWGFEFTPAKCHLLTFSSEGQVERFDSFRHLGVDFTYREDHPTGQGTLVLRCVTASEPHSQTFREGQRVCKRSLFRAAGAAFDPLGLHGDRGLAADYIRRVSGKWKAGWDQDVPLGKDEAKTLTIAIGILSARSRDCDHEVSFVADTLEVACDASPFGIGFIATLSSGSSSRVALSSRARALRGPMLNWHQNRKEAYGLAAAHVFADALVPHLNGLGLKFLSDSRTALSWLRGGSKLTCKSVERLAISRLCEAIADVREAWQRKYMLTPELLHIPAEQNSESDSLSRLAFSWGIPDSIIFEGRGVMHTKAVAVFDEDGGSGSSEDYPTVCEVENQLRVIATVHPASQGVLEFADLAEMGWDRKRRLCAVLVLTCHFSGFTVVSPLKDQKSATVATEMASLFDLLGAPALLRTDGGPCFRGRPLAEMLSLRAVEHRVVSPYAPFSNGLAERAVASVKFLARQLGDKKTWPTTLGKVIRRLNCKPFLDTDFSPFEIFYGRVSRLSPENSLAQGAVDGGAPVARAEVRDEITKLVKAAIAAREQVLSDVRGLRRKGPPPVGSTVVLFNPDTLGRGGRYAPDVYRVHEIVRGVVLRLVNASIPPDEVTSQLIKETHYANVRPCNLPSGGM</sequence>
<dbReference type="PANTHER" id="PTHR37984:SF5">
    <property type="entry name" value="PROTEIN NYNRIN-LIKE"/>
    <property type="match status" value="1"/>
</dbReference>
<dbReference type="InParanoid" id="C5LHU6"/>
<feature type="domain" description="Integrase catalytic" evidence="2">
    <location>
        <begin position="890"/>
        <end position="1049"/>
    </location>
</feature>
<dbReference type="Gene3D" id="3.30.420.10">
    <property type="entry name" value="Ribonuclease H-like superfamily/Ribonuclease H"/>
    <property type="match status" value="1"/>
</dbReference>
<dbReference type="GeneID" id="9048194"/>
<dbReference type="EMBL" id="GG682149">
    <property type="protein sequence ID" value="EER03700.1"/>
    <property type="molecule type" value="Genomic_DNA"/>
</dbReference>
<evidence type="ECO:0000259" key="2">
    <source>
        <dbReference type="PROSITE" id="PS50994"/>
    </source>
</evidence>
<dbReference type="InterPro" id="IPR001584">
    <property type="entry name" value="Integrase_cat-core"/>
</dbReference>
<dbReference type="InterPro" id="IPR012337">
    <property type="entry name" value="RNaseH-like_sf"/>
</dbReference>
<dbReference type="InterPro" id="IPR043128">
    <property type="entry name" value="Rev_trsase/Diguanyl_cyclase"/>
</dbReference>
<evidence type="ECO:0000256" key="1">
    <source>
        <dbReference type="SAM" id="MobiDB-lite"/>
    </source>
</evidence>
<dbReference type="GO" id="GO:0003676">
    <property type="term" value="F:nucleic acid binding"/>
    <property type="evidence" value="ECO:0007669"/>
    <property type="project" value="InterPro"/>
</dbReference>
<dbReference type="RefSeq" id="XP_002771884.1">
    <property type="nucleotide sequence ID" value="XM_002771838.1"/>
</dbReference>